<evidence type="ECO:0000256" key="1">
    <source>
        <dbReference type="SAM" id="Coils"/>
    </source>
</evidence>
<dbReference type="AlphaFoldDB" id="A0A1K0FW42"/>
<accession>A0A1K0FW42</accession>
<feature type="region of interest" description="Disordered" evidence="2">
    <location>
        <begin position="515"/>
        <end position="541"/>
    </location>
</feature>
<evidence type="ECO:0000313" key="4">
    <source>
        <dbReference type="EMBL" id="SYW80990.1"/>
    </source>
</evidence>
<feature type="compositionally biased region" description="Polar residues" evidence="2">
    <location>
        <begin position="90"/>
        <end position="107"/>
    </location>
</feature>
<feature type="region of interest" description="Disordered" evidence="2">
    <location>
        <begin position="1"/>
        <end position="42"/>
    </location>
</feature>
<reference evidence="5" key="1">
    <citation type="submission" date="2016-04" db="EMBL/GenBank/DDBJ databases">
        <authorList>
            <person name="Guldener U."/>
            <person name="Guldener U."/>
        </authorList>
    </citation>
    <scope>NUCLEOTIDE SEQUENCE [LARGE SCALE GENOMIC DNA]</scope>
    <source>
        <strain evidence="5">UB2112</strain>
    </source>
</reference>
<reference evidence="3" key="2">
    <citation type="submission" date="2016-04" db="EMBL/GenBank/DDBJ databases">
        <authorList>
            <person name="Evans L.H."/>
            <person name="Alamgir A."/>
            <person name="Owens N."/>
            <person name="Weber N.D."/>
            <person name="Virtaneva K."/>
            <person name="Barbian K."/>
            <person name="Babar A."/>
            <person name="Rosenke K."/>
        </authorList>
    </citation>
    <scope>NUCLEOTIDE SEQUENCE</scope>
    <source>
        <strain evidence="3">UB2112</strain>
    </source>
</reference>
<evidence type="ECO:0000313" key="3">
    <source>
        <dbReference type="EMBL" id="SAM63984.1"/>
    </source>
</evidence>
<sequence length="790" mass="85012">MAAITASSTTPAPKTSTSSEAGPCSVPFKSRKTASCSSADYSRQSYSPWLLIDIDDTSFPFIRTLHTHPEAPLASGPTSPAARSAEKLTESTNTTASKPSVKSQASKYENGLIDPPSGANAGTRGAEKDRRMSLSHHAAGGGSTARRGFMSRLRGAGGSVSGASVFSPPNAAANGAQMSTSGSWNMVDPPTPIKEHPTRGAVSGAMTVHLAFTSSATKAAIENAEGLVARAASSTLLSAPAAGTDQLREEFHRDRLEPPALAELVNRVKPEAIFIGTAHTGSIQPHIEALLSPPSSSLKTILLDPVLVRTLTPASVSTLHDLARSKQITTSLPIRWSSLWTPNVEETLFGLELLHEVQQEQSQSLANGNADGNVERSFDVSMSNIPTGLSDKNLVELGRMKGEVEVERLKRELAARDARIAGLAKQVEDQRTAAVAAKQVVDPRTPDRARAAPTLEPIASSVVEAPVAPAPASSASDALSIPTTAQPLASLSQQQRPSIPTPAATLAPTATITTTAKPSLGSGLALSPASQTRSPSGTGKVLSDLTTELELVKTQLSSTLSSLTLARSQAAQFQAQAEEMRSTLSRARLENDSSITILARKDRQISEALERARKAESEAKELGRASREWGTRVREVEEELGKERIKRMRAEQSYEALSSEWKGARDRLVAEVRELKEQHAKSVTELSKEYEKVLIFKDRLKEEFGYTEGNHAAGPTKMVEEIKGLNAKMQAYLNEQLQPLLERQKALEKRENQEIVERLKYLTDELTRYKTLMRRGEVTDESQVPPLKQE</sequence>
<evidence type="ECO:0000313" key="5">
    <source>
        <dbReference type="Proteomes" id="UP000179920"/>
    </source>
</evidence>
<keyword evidence="1" id="KW-0175">Coiled coil</keyword>
<gene>
    <name evidence="4" type="ORF">UBRO2_04022</name>
    <name evidence="3" type="ORF">UBRO_08415</name>
</gene>
<organism evidence="3 5">
    <name type="scientific">Ustilago bromivora</name>
    <dbReference type="NCBI Taxonomy" id="307758"/>
    <lineage>
        <taxon>Eukaryota</taxon>
        <taxon>Fungi</taxon>
        <taxon>Dikarya</taxon>
        <taxon>Basidiomycota</taxon>
        <taxon>Ustilaginomycotina</taxon>
        <taxon>Ustilaginomycetes</taxon>
        <taxon>Ustilaginales</taxon>
        <taxon>Ustilaginaceae</taxon>
        <taxon>Ustilago</taxon>
    </lineage>
</organism>
<name>A0A1K0FW42_9BASI</name>
<reference evidence="4" key="3">
    <citation type="submission" date="2018-08" db="EMBL/GenBank/DDBJ databases">
        <authorList>
            <person name="Guldener U."/>
        </authorList>
    </citation>
    <scope>NUCLEOTIDE SEQUENCE</scope>
    <source>
        <strain evidence="4">UB2</strain>
    </source>
</reference>
<feature type="compositionally biased region" description="Low complexity" evidence="2">
    <location>
        <begin position="1"/>
        <end position="21"/>
    </location>
</feature>
<feature type="region of interest" description="Disordered" evidence="2">
    <location>
        <begin position="69"/>
        <end position="149"/>
    </location>
</feature>
<feature type="compositionally biased region" description="Low complexity" evidence="2">
    <location>
        <begin position="515"/>
        <end position="530"/>
    </location>
</feature>
<dbReference type="EMBL" id="LT558117">
    <property type="protein sequence ID" value="SAM63984.1"/>
    <property type="molecule type" value="Genomic_DNA"/>
</dbReference>
<dbReference type="EMBL" id="ULHB01000086">
    <property type="protein sequence ID" value="SYW80990.1"/>
    <property type="molecule type" value="Genomic_DNA"/>
</dbReference>
<feature type="compositionally biased region" description="Polar residues" evidence="2">
    <location>
        <begin position="33"/>
        <end position="42"/>
    </location>
</feature>
<proteinExistence type="predicted"/>
<feature type="region of interest" description="Disordered" evidence="2">
    <location>
        <begin position="488"/>
        <end position="507"/>
    </location>
</feature>
<dbReference type="Proteomes" id="UP000658997">
    <property type="component" value="Unassembled WGS sequence"/>
</dbReference>
<keyword evidence="6" id="KW-1185">Reference proteome</keyword>
<evidence type="ECO:0000313" key="6">
    <source>
        <dbReference type="Proteomes" id="UP000658997"/>
    </source>
</evidence>
<feature type="compositionally biased region" description="Low complexity" evidence="2">
    <location>
        <begin position="497"/>
        <end position="507"/>
    </location>
</feature>
<dbReference type="OrthoDB" id="6088208at2759"/>
<evidence type="ECO:0000256" key="2">
    <source>
        <dbReference type="SAM" id="MobiDB-lite"/>
    </source>
</evidence>
<feature type="coiled-coil region" evidence="1">
    <location>
        <begin position="570"/>
        <end position="685"/>
    </location>
</feature>
<dbReference type="Proteomes" id="UP000179920">
    <property type="component" value="Chromosome I"/>
</dbReference>
<protein>
    <submittedName>
        <fullName evidence="3">Uncharacterized protein</fullName>
    </submittedName>
</protein>